<accession>A0A1Q8QXC9</accession>
<evidence type="ECO:0000313" key="2">
    <source>
        <dbReference type="Proteomes" id="UP000186102"/>
    </source>
</evidence>
<organism evidence="1 2">
    <name type="scientific">Desulfosporosinus metallidurans</name>
    <dbReference type="NCBI Taxonomy" id="1888891"/>
    <lineage>
        <taxon>Bacteria</taxon>
        <taxon>Bacillati</taxon>
        <taxon>Bacillota</taxon>
        <taxon>Clostridia</taxon>
        <taxon>Eubacteriales</taxon>
        <taxon>Desulfitobacteriaceae</taxon>
        <taxon>Desulfosporosinus</taxon>
    </lineage>
</organism>
<dbReference type="RefSeq" id="WP_075364726.1">
    <property type="nucleotide sequence ID" value="NZ_MLBF01000012.1"/>
</dbReference>
<dbReference type="Proteomes" id="UP000186102">
    <property type="component" value="Unassembled WGS sequence"/>
</dbReference>
<evidence type="ECO:0000313" key="1">
    <source>
        <dbReference type="EMBL" id="OLN31989.1"/>
    </source>
</evidence>
<dbReference type="EMBL" id="MLBF01000012">
    <property type="protein sequence ID" value="OLN31989.1"/>
    <property type="molecule type" value="Genomic_DNA"/>
</dbReference>
<name>A0A1Q8QXC9_9FIRM</name>
<protein>
    <submittedName>
        <fullName evidence="1">Uncharacterized protein</fullName>
    </submittedName>
</protein>
<sequence length="117" mass="13253">MQDTGKNNIEGTVVNVLLYGEGNKITERGALDDYSATMLGGQEGQGGRSALLYFGDLDWEGIRLFFRTREANPYGQGMEQLRIRLIDDKLIDDQHIGEEMFSRRIAISDFKIEVSFE</sequence>
<dbReference type="STRING" id="1888891.DSOL_2082"/>
<reference evidence="1 2" key="1">
    <citation type="submission" date="2016-09" db="EMBL/GenBank/DDBJ databases">
        <title>Complete genome of Desulfosporosinus sp. OL.</title>
        <authorList>
            <person name="Mardanov A."/>
            <person name="Beletsky A."/>
            <person name="Panova A."/>
            <person name="Karnachuk O."/>
            <person name="Ravin N."/>
        </authorList>
    </citation>
    <scope>NUCLEOTIDE SEQUENCE [LARGE SCALE GENOMIC DNA]</scope>
    <source>
        <strain evidence="1 2">OL</strain>
    </source>
</reference>
<gene>
    <name evidence="1" type="ORF">DSOL_2082</name>
</gene>
<dbReference type="OrthoDB" id="9809365at2"/>
<keyword evidence="2" id="KW-1185">Reference proteome</keyword>
<comment type="caution">
    <text evidence="1">The sequence shown here is derived from an EMBL/GenBank/DDBJ whole genome shotgun (WGS) entry which is preliminary data.</text>
</comment>
<proteinExistence type="predicted"/>
<dbReference type="AlphaFoldDB" id="A0A1Q8QXC9"/>